<evidence type="ECO:0000256" key="1">
    <source>
        <dbReference type="SAM" id="Phobius"/>
    </source>
</evidence>
<sequence length="112" mass="11343">MEYVWMSCAIAGVLAVVSVVLLSGHGAGLLAGYSTASPSERAHVNAARLCHIMGIATLVCAVYAVVMALLVYVHVLGALDRATLFLVGGAGAHVPIAALCVAGYRANMGTCA</sequence>
<reference evidence="2" key="2">
    <citation type="submission" date="2021-04" db="EMBL/GenBank/DDBJ databases">
        <authorList>
            <person name="Gilroy R."/>
        </authorList>
    </citation>
    <scope>NUCLEOTIDE SEQUENCE</scope>
    <source>
        <strain evidence="2">ChiHjej12B11-14209</strain>
    </source>
</reference>
<dbReference type="Pfam" id="PF12650">
    <property type="entry name" value="DUF3784"/>
    <property type="match status" value="1"/>
</dbReference>
<comment type="caution">
    <text evidence="2">The sequence shown here is derived from an EMBL/GenBank/DDBJ whole genome shotgun (WGS) entry which is preliminary data.</text>
</comment>
<feature type="transmembrane region" description="Helical" evidence="1">
    <location>
        <begin position="84"/>
        <end position="104"/>
    </location>
</feature>
<dbReference type="AlphaFoldDB" id="A0A9D2EYD3"/>
<keyword evidence="1" id="KW-1133">Transmembrane helix</keyword>
<accession>A0A9D2EYD3</accession>
<feature type="transmembrane region" description="Helical" evidence="1">
    <location>
        <begin position="51"/>
        <end position="72"/>
    </location>
</feature>
<dbReference type="EMBL" id="DXBM01000018">
    <property type="protein sequence ID" value="HIZ45692.1"/>
    <property type="molecule type" value="Genomic_DNA"/>
</dbReference>
<keyword evidence="1" id="KW-0812">Transmembrane</keyword>
<evidence type="ECO:0000313" key="3">
    <source>
        <dbReference type="Proteomes" id="UP000824062"/>
    </source>
</evidence>
<keyword evidence="1" id="KW-0472">Membrane</keyword>
<proteinExistence type="predicted"/>
<dbReference type="Proteomes" id="UP000824062">
    <property type="component" value="Unassembled WGS sequence"/>
</dbReference>
<gene>
    <name evidence="2" type="ORF">IAA19_01540</name>
</gene>
<dbReference type="InterPro" id="IPR017259">
    <property type="entry name" value="UCP037672"/>
</dbReference>
<organism evidence="2 3">
    <name type="scientific">Candidatus Olsenella pullistercoris</name>
    <dbReference type="NCBI Taxonomy" id="2838712"/>
    <lineage>
        <taxon>Bacteria</taxon>
        <taxon>Bacillati</taxon>
        <taxon>Actinomycetota</taxon>
        <taxon>Coriobacteriia</taxon>
        <taxon>Coriobacteriales</taxon>
        <taxon>Atopobiaceae</taxon>
        <taxon>Olsenella</taxon>
    </lineage>
</organism>
<protein>
    <submittedName>
        <fullName evidence="2">DUF3784 domain-containing protein</fullName>
    </submittedName>
</protein>
<reference evidence="2" key="1">
    <citation type="journal article" date="2021" name="PeerJ">
        <title>Extensive microbial diversity within the chicken gut microbiome revealed by metagenomics and culture.</title>
        <authorList>
            <person name="Gilroy R."/>
            <person name="Ravi A."/>
            <person name="Getino M."/>
            <person name="Pursley I."/>
            <person name="Horton D.L."/>
            <person name="Alikhan N.F."/>
            <person name="Baker D."/>
            <person name="Gharbi K."/>
            <person name="Hall N."/>
            <person name="Watson M."/>
            <person name="Adriaenssens E.M."/>
            <person name="Foster-Nyarko E."/>
            <person name="Jarju S."/>
            <person name="Secka A."/>
            <person name="Antonio M."/>
            <person name="Oren A."/>
            <person name="Chaudhuri R.R."/>
            <person name="La Ragione R."/>
            <person name="Hildebrand F."/>
            <person name="Pallen M.J."/>
        </authorList>
    </citation>
    <scope>NUCLEOTIDE SEQUENCE</scope>
    <source>
        <strain evidence="2">ChiHjej12B11-14209</strain>
    </source>
</reference>
<name>A0A9D2EYD3_9ACTN</name>
<evidence type="ECO:0000313" key="2">
    <source>
        <dbReference type="EMBL" id="HIZ45692.1"/>
    </source>
</evidence>